<dbReference type="InterPro" id="IPR058852">
    <property type="entry name" value="HTH_77"/>
</dbReference>
<feature type="DNA-binding region" description="OmpR/PhoB-type" evidence="4">
    <location>
        <begin position="1"/>
        <end position="95"/>
    </location>
</feature>
<proteinExistence type="inferred from homology"/>
<dbReference type="Pfam" id="PF25872">
    <property type="entry name" value="HTH_77"/>
    <property type="match status" value="1"/>
</dbReference>
<dbReference type="InterPro" id="IPR016032">
    <property type="entry name" value="Sig_transdc_resp-reg_C-effctor"/>
</dbReference>
<dbReference type="InterPro" id="IPR011990">
    <property type="entry name" value="TPR-like_helical_dom_sf"/>
</dbReference>
<keyword evidence="7" id="KW-1185">Reference proteome</keyword>
<accession>A0ABW7QPI8</accession>
<reference evidence="6 7" key="1">
    <citation type="submission" date="2024-10" db="EMBL/GenBank/DDBJ databases">
        <title>The Natural Products Discovery Center: Release of the First 8490 Sequenced Strains for Exploring Actinobacteria Biosynthetic Diversity.</title>
        <authorList>
            <person name="Kalkreuter E."/>
            <person name="Kautsar S.A."/>
            <person name="Yang D."/>
            <person name="Bader C.D."/>
            <person name="Teijaro C.N."/>
            <person name="Fluegel L."/>
            <person name="Davis C.M."/>
            <person name="Simpson J.R."/>
            <person name="Lauterbach L."/>
            <person name="Steele A.D."/>
            <person name="Gui C."/>
            <person name="Meng S."/>
            <person name="Li G."/>
            <person name="Viehrig K."/>
            <person name="Ye F."/>
            <person name="Su P."/>
            <person name="Kiefer A.F."/>
            <person name="Nichols A."/>
            <person name="Cepeda A.J."/>
            <person name="Yan W."/>
            <person name="Fan B."/>
            <person name="Jiang Y."/>
            <person name="Adhikari A."/>
            <person name="Zheng C.-J."/>
            <person name="Schuster L."/>
            <person name="Cowan T.M."/>
            <person name="Smanski M.J."/>
            <person name="Chevrette M.G."/>
            <person name="De Carvalho L.P.S."/>
            <person name="Shen B."/>
        </authorList>
    </citation>
    <scope>NUCLEOTIDE SEQUENCE [LARGE SCALE GENOMIC DNA]</scope>
    <source>
        <strain evidence="6 7">NPDC017990</strain>
    </source>
</reference>
<dbReference type="SUPFAM" id="SSF52540">
    <property type="entry name" value="P-loop containing nucleoside triphosphate hydrolases"/>
    <property type="match status" value="1"/>
</dbReference>
<dbReference type="InterPro" id="IPR027417">
    <property type="entry name" value="P-loop_NTPase"/>
</dbReference>
<dbReference type="EMBL" id="JBIRGQ010000003">
    <property type="protein sequence ID" value="MFH8546897.1"/>
    <property type="molecule type" value="Genomic_DNA"/>
</dbReference>
<dbReference type="Pfam" id="PF00486">
    <property type="entry name" value="Trans_reg_C"/>
    <property type="match status" value="1"/>
</dbReference>
<evidence type="ECO:0000256" key="2">
    <source>
        <dbReference type="ARBA" id="ARBA00023012"/>
    </source>
</evidence>
<dbReference type="Proteomes" id="UP001610818">
    <property type="component" value="Unassembled WGS sequence"/>
</dbReference>
<feature type="domain" description="OmpR/PhoB-type" evidence="5">
    <location>
        <begin position="1"/>
        <end position="95"/>
    </location>
</feature>
<sequence length="977" mass="105752">MGYGFGLLGPVEVVWDGVVVPIPATKQRIVLATLLLDAGRVVPLETLVDRLWDEDPPGGARNTLQNHVLRLRRALGGAAGRGRVRTHPRGYAIEATDDELDLRRFDLLMRRAKSALAVHDAENSSALLAEALGLWRGRPLCDVPSASLQRDVVPALLERRLVALELRVGADLALGRHTELLPELAELTCSHPLQEPFWAQRMLALHRAGRQGEALHCYRTVRALLAEELGVDPGAELRELHRRMLADDPALAWSGGGGRTTAVRGAAPAATGVSERGGELPAETTSFVGRDRERAEAGRLLGVARLVTLTGVGGVGKTRLALRVAADAAGSCPDGVWTVDLAPLTDPRLLDRAVCEALGFHDQSALPGREVLVRRLRDMRTLLVLDNCEHVVTATADLVHTLLRAAPGLRVLATSRHLLRVQGEHVLPLAPLTQSEALRLLSDRAAASAPGVQVIDAGGGAAQQLCRRLDGIPLAIELAAIRLATFSAEEILERLDDRFQFLADADSGGPSGTPHTPASRYVRTLRGVVDWSHDLCTEPEQVLWARLSVFSGDFGLEAAETVCSGDGIDREQLVRLLSGLIDKSILSMGSRESRTRYRLLETIRQYGGHRLRVLGQETALRRRHLDYYRTMAATAAAQWCGPLEVEWLSALRRELPNIRAALDFSATQPGGAAAGLEITVNLTRTRFWFFSSTLGEGRHWFGRTLAPVVPDVSSVPSGGPDPAQIGAMTLQAWVAMCQGEQDAARTYLTTCYRLAGQIPGGDPLPAVLFIRGADAILIRSCPTSITLFDQARLRMREAGLTGDAHMATMLWAMSCAFFGEREAAFAACEEYVADGSARGGFWARSWTRWVHGLTELLHGDPHDAVRLIRESLGPQWEIDDRWGPVWGVESLAWAAEATDEPDYAAQLLGAAAQLRRTTGVALDGLAPLHDVHVRTVVSVRRALGESAYVAAFARGTVAGAADVPGLVLRQRVPDRQG</sequence>
<dbReference type="InterPro" id="IPR036388">
    <property type="entry name" value="WH-like_DNA-bd_sf"/>
</dbReference>
<dbReference type="CDD" id="cd15831">
    <property type="entry name" value="BTAD"/>
    <property type="match status" value="1"/>
</dbReference>
<dbReference type="RefSeq" id="WP_397712687.1">
    <property type="nucleotide sequence ID" value="NZ_JBIRGN010000003.1"/>
</dbReference>
<dbReference type="Pfam" id="PF13401">
    <property type="entry name" value="AAA_22"/>
    <property type="match status" value="1"/>
</dbReference>
<protein>
    <submittedName>
        <fullName evidence="6">BTAD domain-containing putative transcriptional regulator</fullName>
    </submittedName>
</protein>
<dbReference type="PRINTS" id="PR00364">
    <property type="entry name" value="DISEASERSIST"/>
</dbReference>
<evidence type="ECO:0000256" key="3">
    <source>
        <dbReference type="ARBA" id="ARBA00023125"/>
    </source>
</evidence>
<evidence type="ECO:0000256" key="4">
    <source>
        <dbReference type="PROSITE-ProRule" id="PRU01091"/>
    </source>
</evidence>
<dbReference type="SMART" id="SM00862">
    <property type="entry name" value="Trans_reg_C"/>
    <property type="match status" value="1"/>
</dbReference>
<dbReference type="InterPro" id="IPR001867">
    <property type="entry name" value="OmpR/PhoB-type_DNA-bd"/>
</dbReference>
<dbReference type="Gene3D" id="1.25.40.10">
    <property type="entry name" value="Tetratricopeptide repeat domain"/>
    <property type="match status" value="1"/>
</dbReference>
<dbReference type="Gene3D" id="1.10.10.10">
    <property type="entry name" value="Winged helix-like DNA-binding domain superfamily/Winged helix DNA-binding domain"/>
    <property type="match status" value="1"/>
</dbReference>
<evidence type="ECO:0000313" key="7">
    <source>
        <dbReference type="Proteomes" id="UP001610818"/>
    </source>
</evidence>
<dbReference type="PROSITE" id="PS51755">
    <property type="entry name" value="OMPR_PHOB"/>
    <property type="match status" value="1"/>
</dbReference>
<comment type="caution">
    <text evidence="6">The sequence shown here is derived from an EMBL/GenBank/DDBJ whole genome shotgun (WGS) entry which is preliminary data.</text>
</comment>
<keyword evidence="2" id="KW-0902">Two-component regulatory system</keyword>
<evidence type="ECO:0000259" key="5">
    <source>
        <dbReference type="PROSITE" id="PS51755"/>
    </source>
</evidence>
<evidence type="ECO:0000256" key="1">
    <source>
        <dbReference type="ARBA" id="ARBA00005820"/>
    </source>
</evidence>
<comment type="similarity">
    <text evidence="1">Belongs to the AfsR/DnrI/RedD regulatory family.</text>
</comment>
<dbReference type="InterPro" id="IPR049945">
    <property type="entry name" value="AAA_22"/>
</dbReference>
<dbReference type="SMART" id="SM01043">
    <property type="entry name" value="BTAD"/>
    <property type="match status" value="1"/>
</dbReference>
<dbReference type="SUPFAM" id="SSF48452">
    <property type="entry name" value="TPR-like"/>
    <property type="match status" value="1"/>
</dbReference>
<dbReference type="InterPro" id="IPR005158">
    <property type="entry name" value="BTAD"/>
</dbReference>
<dbReference type="SUPFAM" id="SSF46894">
    <property type="entry name" value="C-terminal effector domain of the bipartite response regulators"/>
    <property type="match status" value="1"/>
</dbReference>
<evidence type="ECO:0000313" key="6">
    <source>
        <dbReference type="EMBL" id="MFH8546897.1"/>
    </source>
</evidence>
<organism evidence="6 7">
    <name type="scientific">Streptomyces longisporoflavus</name>
    <dbReference type="NCBI Taxonomy" id="28044"/>
    <lineage>
        <taxon>Bacteria</taxon>
        <taxon>Bacillati</taxon>
        <taxon>Actinomycetota</taxon>
        <taxon>Actinomycetes</taxon>
        <taxon>Kitasatosporales</taxon>
        <taxon>Streptomycetaceae</taxon>
        <taxon>Streptomyces</taxon>
    </lineage>
</organism>
<keyword evidence="3 4" id="KW-0238">DNA-binding</keyword>
<gene>
    <name evidence="6" type="ORF">ACH4F9_18005</name>
</gene>
<name>A0ABW7QPI8_9ACTN</name>
<dbReference type="Pfam" id="PF03704">
    <property type="entry name" value="BTAD"/>
    <property type="match status" value="1"/>
</dbReference>
<dbReference type="Gene3D" id="3.40.50.300">
    <property type="entry name" value="P-loop containing nucleotide triphosphate hydrolases"/>
    <property type="match status" value="1"/>
</dbReference>
<dbReference type="PANTHER" id="PTHR47691">
    <property type="entry name" value="REGULATOR-RELATED"/>
    <property type="match status" value="1"/>
</dbReference>
<dbReference type="PANTHER" id="PTHR47691:SF3">
    <property type="entry name" value="HTH-TYPE TRANSCRIPTIONAL REGULATOR RV0890C-RELATED"/>
    <property type="match status" value="1"/>
</dbReference>